<protein>
    <submittedName>
        <fullName evidence="1">CLUMA_CG018340, isoform A</fullName>
    </submittedName>
</protein>
<organism evidence="1 2">
    <name type="scientific">Clunio marinus</name>
    <dbReference type="NCBI Taxonomy" id="568069"/>
    <lineage>
        <taxon>Eukaryota</taxon>
        <taxon>Metazoa</taxon>
        <taxon>Ecdysozoa</taxon>
        <taxon>Arthropoda</taxon>
        <taxon>Hexapoda</taxon>
        <taxon>Insecta</taxon>
        <taxon>Pterygota</taxon>
        <taxon>Neoptera</taxon>
        <taxon>Endopterygota</taxon>
        <taxon>Diptera</taxon>
        <taxon>Nematocera</taxon>
        <taxon>Chironomoidea</taxon>
        <taxon>Chironomidae</taxon>
        <taxon>Clunio</taxon>
    </lineage>
</organism>
<keyword evidence="2" id="KW-1185">Reference proteome</keyword>
<name>A0A1J1IZG5_9DIPT</name>
<gene>
    <name evidence="1" type="ORF">CLUMA_CG018340</name>
</gene>
<dbReference type="EMBL" id="CVRI01000064">
    <property type="protein sequence ID" value="CRL04940.1"/>
    <property type="molecule type" value="Genomic_DNA"/>
</dbReference>
<reference evidence="1 2" key="1">
    <citation type="submission" date="2015-04" db="EMBL/GenBank/DDBJ databases">
        <authorList>
            <person name="Syromyatnikov M.Y."/>
            <person name="Popov V.N."/>
        </authorList>
    </citation>
    <scope>NUCLEOTIDE SEQUENCE [LARGE SCALE GENOMIC DNA]</scope>
</reference>
<evidence type="ECO:0000313" key="2">
    <source>
        <dbReference type="Proteomes" id="UP000183832"/>
    </source>
</evidence>
<sequence length="112" mass="13324">MRVVKDILLQLTWRVSNPFNLNLASLRHLCVEMCAVVLHSNLLRLRVTSKRNRLIYAIISKEAKGLAKYNFLRYKEANRKLNISSTKENRNRYHNMWPMKVVCLKLHCEVER</sequence>
<dbReference type="AlphaFoldDB" id="A0A1J1IZG5"/>
<accession>A0A1J1IZG5</accession>
<evidence type="ECO:0000313" key="1">
    <source>
        <dbReference type="EMBL" id="CRL04940.1"/>
    </source>
</evidence>
<dbReference type="Proteomes" id="UP000183832">
    <property type="component" value="Unassembled WGS sequence"/>
</dbReference>
<proteinExistence type="predicted"/>